<protein>
    <submittedName>
        <fullName evidence="3">Uncharacterized SAM-binding protein YcdF, DUF218 family</fullName>
    </submittedName>
</protein>
<dbReference type="EMBL" id="FNHH01000019">
    <property type="protein sequence ID" value="SDM67344.1"/>
    <property type="molecule type" value="Genomic_DNA"/>
</dbReference>
<dbReference type="Gene3D" id="3.40.50.620">
    <property type="entry name" value="HUPs"/>
    <property type="match status" value="1"/>
</dbReference>
<dbReference type="CDD" id="cd06259">
    <property type="entry name" value="YdcF-like"/>
    <property type="match status" value="1"/>
</dbReference>
<evidence type="ECO:0000313" key="4">
    <source>
        <dbReference type="Proteomes" id="UP000199226"/>
    </source>
</evidence>
<proteinExistence type="predicted"/>
<gene>
    <name evidence="3" type="ORF">SAMN05421813_11932</name>
</gene>
<dbReference type="InterPro" id="IPR003848">
    <property type="entry name" value="DUF218"/>
</dbReference>
<keyword evidence="1" id="KW-1133">Transmembrane helix</keyword>
<dbReference type="GO" id="GO:0005886">
    <property type="term" value="C:plasma membrane"/>
    <property type="evidence" value="ECO:0007669"/>
    <property type="project" value="TreeGrafter"/>
</dbReference>
<keyword evidence="1" id="KW-0812">Transmembrane</keyword>
<dbReference type="Pfam" id="PF02698">
    <property type="entry name" value="DUF218"/>
    <property type="match status" value="1"/>
</dbReference>
<dbReference type="PANTHER" id="PTHR30336:SF4">
    <property type="entry name" value="ENVELOPE BIOGENESIS FACTOR ELYC"/>
    <property type="match status" value="1"/>
</dbReference>
<dbReference type="InterPro" id="IPR051599">
    <property type="entry name" value="Cell_Envelope_Assoc"/>
</dbReference>
<name>A0A1G9V560_9SPHI</name>
<organism evidence="3 4">
    <name type="scientific">Daejeonella rubra</name>
    <dbReference type="NCBI Taxonomy" id="990371"/>
    <lineage>
        <taxon>Bacteria</taxon>
        <taxon>Pseudomonadati</taxon>
        <taxon>Bacteroidota</taxon>
        <taxon>Sphingobacteriia</taxon>
        <taxon>Sphingobacteriales</taxon>
        <taxon>Sphingobacteriaceae</taxon>
        <taxon>Daejeonella</taxon>
    </lineage>
</organism>
<accession>A0A1G9V560</accession>
<reference evidence="4" key="1">
    <citation type="submission" date="2016-10" db="EMBL/GenBank/DDBJ databases">
        <authorList>
            <person name="Varghese N."/>
            <person name="Submissions S."/>
        </authorList>
    </citation>
    <scope>NUCLEOTIDE SEQUENCE [LARGE SCALE GENOMIC DNA]</scope>
    <source>
        <strain evidence="4">DSM 24536</strain>
    </source>
</reference>
<dbReference type="InterPro" id="IPR014729">
    <property type="entry name" value="Rossmann-like_a/b/a_fold"/>
</dbReference>
<dbReference type="GO" id="GO:0000270">
    <property type="term" value="P:peptidoglycan metabolic process"/>
    <property type="evidence" value="ECO:0007669"/>
    <property type="project" value="TreeGrafter"/>
</dbReference>
<dbReference type="Proteomes" id="UP000199226">
    <property type="component" value="Unassembled WGS sequence"/>
</dbReference>
<dbReference type="AlphaFoldDB" id="A0A1G9V560"/>
<keyword evidence="4" id="KW-1185">Reference proteome</keyword>
<feature type="domain" description="DUF218" evidence="2">
    <location>
        <begin position="75"/>
        <end position="241"/>
    </location>
</feature>
<keyword evidence="1" id="KW-0472">Membrane</keyword>
<feature type="transmembrane region" description="Helical" evidence="1">
    <location>
        <begin position="38"/>
        <end position="55"/>
    </location>
</feature>
<evidence type="ECO:0000259" key="2">
    <source>
        <dbReference type="Pfam" id="PF02698"/>
    </source>
</evidence>
<dbReference type="PANTHER" id="PTHR30336">
    <property type="entry name" value="INNER MEMBRANE PROTEIN, PROBABLE PERMEASE"/>
    <property type="match status" value="1"/>
</dbReference>
<evidence type="ECO:0000313" key="3">
    <source>
        <dbReference type="EMBL" id="SDM67344.1"/>
    </source>
</evidence>
<sequence>MFFILSKILSFLISPTIILLGMLIISLLSKVPSIRKRFLMIAIGLLLLFSNPFIINQLLNVWELKAETTSPKSYDAVIILGGFMSADKTNNSYSFGEGADRLTEGLILYKRGFVKKIILSGGSGSLVDDTRESVLAKAFLVDNCGVPDSVVLIDTASRNTYENAVESKKIMKTANLKTAVMITSAWHMRRALGCFETVGMNVDIHPTDRLYNKPPHTLDDFIIPNTNNIIKWEILMHEIAGIIMYKIRGYN</sequence>
<feature type="transmembrane region" description="Helical" evidence="1">
    <location>
        <begin position="12"/>
        <end position="31"/>
    </location>
</feature>
<evidence type="ECO:0000256" key="1">
    <source>
        <dbReference type="SAM" id="Phobius"/>
    </source>
</evidence>
<dbReference type="OrthoDB" id="9782395at2"/>
<dbReference type="GO" id="GO:0043164">
    <property type="term" value="P:Gram-negative-bacterium-type cell wall biogenesis"/>
    <property type="evidence" value="ECO:0007669"/>
    <property type="project" value="TreeGrafter"/>
</dbReference>
<dbReference type="RefSeq" id="WP_090705474.1">
    <property type="nucleotide sequence ID" value="NZ_FNHH01000019.1"/>
</dbReference>